<keyword evidence="2" id="KW-1185">Reference proteome</keyword>
<evidence type="ECO:0000313" key="1">
    <source>
        <dbReference type="EMBL" id="CAK5077399.1"/>
    </source>
</evidence>
<evidence type="ECO:0000313" key="2">
    <source>
        <dbReference type="Proteomes" id="UP001497535"/>
    </source>
</evidence>
<proteinExistence type="predicted"/>
<gene>
    <name evidence="1" type="ORF">MENTE1834_LOCUS24314</name>
</gene>
<organism evidence="1 2">
    <name type="scientific">Meloidogyne enterolobii</name>
    <name type="common">Root-knot nematode worm</name>
    <name type="synonym">Meloidogyne mayaguensis</name>
    <dbReference type="NCBI Taxonomy" id="390850"/>
    <lineage>
        <taxon>Eukaryota</taxon>
        <taxon>Metazoa</taxon>
        <taxon>Ecdysozoa</taxon>
        <taxon>Nematoda</taxon>
        <taxon>Chromadorea</taxon>
        <taxon>Rhabditida</taxon>
        <taxon>Tylenchina</taxon>
        <taxon>Tylenchomorpha</taxon>
        <taxon>Tylenchoidea</taxon>
        <taxon>Meloidogynidae</taxon>
        <taxon>Meloidogyninae</taxon>
        <taxon>Meloidogyne</taxon>
    </lineage>
</organism>
<dbReference type="Proteomes" id="UP001497535">
    <property type="component" value="Unassembled WGS sequence"/>
</dbReference>
<reference evidence="1" key="1">
    <citation type="submission" date="2023-11" db="EMBL/GenBank/DDBJ databases">
        <authorList>
            <person name="Poullet M."/>
        </authorList>
    </citation>
    <scope>NUCLEOTIDE SEQUENCE</scope>
    <source>
        <strain evidence="1">E1834</strain>
    </source>
</reference>
<name>A0ACB0ZFS8_MELEN</name>
<protein>
    <submittedName>
        <fullName evidence="1">Uncharacterized protein</fullName>
    </submittedName>
</protein>
<sequence length="101" mass="12191">MPNIRLDRQKAGKSKQDQLEVLITHREPPTTQRTGLKKFIPSFLIRKSDSQKRNEKIEEARRLQERDKEKTEKLLAKQERKEKKRAELALLRERAKIERRF</sequence>
<comment type="caution">
    <text evidence="1">The sequence shown here is derived from an EMBL/GenBank/DDBJ whole genome shotgun (WGS) entry which is preliminary data.</text>
</comment>
<accession>A0ACB0ZFS8</accession>
<dbReference type="EMBL" id="CAVMJV010000032">
    <property type="protein sequence ID" value="CAK5077399.1"/>
    <property type="molecule type" value="Genomic_DNA"/>
</dbReference>